<dbReference type="SUPFAM" id="SSF55811">
    <property type="entry name" value="Nudix"/>
    <property type="match status" value="1"/>
</dbReference>
<gene>
    <name evidence="4" type="ORF">GKJPGBOP_08011</name>
</gene>
<dbReference type="PROSITE" id="PS00893">
    <property type="entry name" value="NUDIX_BOX"/>
    <property type="match status" value="1"/>
</dbReference>
<keyword evidence="5" id="KW-1185">Reference proteome</keyword>
<evidence type="ECO:0000313" key="4">
    <source>
        <dbReference type="EMBL" id="GCD48215.1"/>
    </source>
</evidence>
<evidence type="ECO:0000256" key="2">
    <source>
        <dbReference type="ARBA" id="ARBA00022801"/>
    </source>
</evidence>
<comment type="caution">
    <text evidence="4">The sequence shown here is derived from an EMBL/GenBank/DDBJ whole genome shotgun (WGS) entry which is preliminary data.</text>
</comment>
<evidence type="ECO:0000313" key="5">
    <source>
        <dbReference type="Proteomes" id="UP000286746"/>
    </source>
</evidence>
<accession>A0A401WFV4</accession>
<dbReference type="Proteomes" id="UP000286746">
    <property type="component" value="Unassembled WGS sequence"/>
</dbReference>
<reference evidence="4 5" key="1">
    <citation type="submission" date="2018-11" db="EMBL/GenBank/DDBJ databases">
        <title>Whole genome sequence of Streptomyces paromomycinus NBRC 15454(T).</title>
        <authorList>
            <person name="Komaki H."/>
            <person name="Tamura T."/>
        </authorList>
    </citation>
    <scope>NUCLEOTIDE SEQUENCE [LARGE SCALE GENOMIC DNA]</scope>
    <source>
        <strain evidence="4 5">NBRC 15454</strain>
    </source>
</reference>
<dbReference type="Gene3D" id="3.90.79.10">
    <property type="entry name" value="Nucleoside Triphosphate Pyrophosphohydrolase"/>
    <property type="match status" value="1"/>
</dbReference>
<name>A0A401WFV4_STREY</name>
<proteinExistence type="predicted"/>
<dbReference type="AlphaFoldDB" id="A0A401WFV4"/>
<evidence type="ECO:0000256" key="1">
    <source>
        <dbReference type="ARBA" id="ARBA00001946"/>
    </source>
</evidence>
<dbReference type="InterPro" id="IPR000086">
    <property type="entry name" value="NUDIX_hydrolase_dom"/>
</dbReference>
<comment type="cofactor">
    <cofactor evidence="1">
        <name>Mg(2+)</name>
        <dbReference type="ChEBI" id="CHEBI:18420"/>
    </cofactor>
</comment>
<dbReference type="GO" id="GO:0016787">
    <property type="term" value="F:hydrolase activity"/>
    <property type="evidence" value="ECO:0007669"/>
    <property type="project" value="UniProtKB-KW"/>
</dbReference>
<keyword evidence="2 4" id="KW-0378">Hydrolase</keyword>
<feature type="domain" description="Nudix hydrolase" evidence="3">
    <location>
        <begin position="1"/>
        <end position="128"/>
    </location>
</feature>
<dbReference type="CDD" id="cd02883">
    <property type="entry name" value="NUDIX_Hydrolase"/>
    <property type="match status" value="1"/>
</dbReference>
<dbReference type="PANTHER" id="PTHR43046:SF14">
    <property type="entry name" value="MUTT_NUDIX FAMILY PROTEIN"/>
    <property type="match status" value="1"/>
</dbReference>
<dbReference type="EMBL" id="BHZD01000001">
    <property type="protein sequence ID" value="GCD48215.1"/>
    <property type="molecule type" value="Genomic_DNA"/>
</dbReference>
<dbReference type="PROSITE" id="PS51462">
    <property type="entry name" value="NUDIX"/>
    <property type="match status" value="1"/>
</dbReference>
<evidence type="ECO:0000259" key="3">
    <source>
        <dbReference type="PROSITE" id="PS51462"/>
    </source>
</evidence>
<protein>
    <submittedName>
        <fullName evidence="4">NTP pyrophosphohydrolase</fullName>
    </submittedName>
</protein>
<dbReference type="Pfam" id="PF00293">
    <property type="entry name" value="NUDIX"/>
    <property type="match status" value="1"/>
</dbReference>
<dbReference type="PANTHER" id="PTHR43046">
    <property type="entry name" value="GDP-MANNOSE MANNOSYL HYDROLASE"/>
    <property type="match status" value="1"/>
</dbReference>
<dbReference type="InterPro" id="IPR015797">
    <property type="entry name" value="NUDIX_hydrolase-like_dom_sf"/>
</dbReference>
<dbReference type="InterPro" id="IPR020084">
    <property type="entry name" value="NUDIX_hydrolase_CS"/>
</dbReference>
<sequence>MVGALIVDSRDRVFLQQRSLDRRLFPGCWDVVGGHVEPDESPLEALARELTEETGWHLGRVLHRVAEGQWDADDGTRTEIDYLVEAVGDLTAPRLERDKHPRCAWVGPHDLALLDDSVRRSGSTFVRDAVTAAHTWLARTPAPHRKDISDTL</sequence>
<organism evidence="4 5">
    <name type="scientific">Streptomyces paromomycinus</name>
    <name type="common">Streptomyces rimosus subsp. paromomycinus</name>
    <dbReference type="NCBI Taxonomy" id="92743"/>
    <lineage>
        <taxon>Bacteria</taxon>
        <taxon>Bacillati</taxon>
        <taxon>Actinomycetota</taxon>
        <taxon>Actinomycetes</taxon>
        <taxon>Kitasatosporales</taxon>
        <taxon>Streptomycetaceae</taxon>
        <taxon>Streptomyces</taxon>
    </lineage>
</organism>